<reference evidence="17 18" key="7">
    <citation type="journal article" date="2019" name="Nat. Med.">
        <title>A library of human gut bacterial isolates paired with longitudinal multiomics data enables mechanistic microbiome research.</title>
        <authorList>
            <person name="Poyet M."/>
            <person name="Groussin M."/>
            <person name="Gibbons S.M."/>
            <person name="Avila-Pacheco J."/>
            <person name="Jiang X."/>
            <person name="Kearney S.M."/>
            <person name="Perrotta A.R."/>
            <person name="Berdy B."/>
            <person name="Zhao S."/>
            <person name="Lieberman T.D."/>
            <person name="Swanson P.K."/>
            <person name="Smith M."/>
            <person name="Roesemann S."/>
            <person name="Alexander J.E."/>
            <person name="Rich S.A."/>
            <person name="Livny J."/>
            <person name="Vlamakis H."/>
            <person name="Clish C."/>
            <person name="Bullock K."/>
            <person name="Deik A."/>
            <person name="Scott J."/>
            <person name="Pierce K.A."/>
            <person name="Xavier R.J."/>
            <person name="Alm E.J."/>
        </authorList>
    </citation>
    <scope>NUCLEOTIDE SEQUENCE [LARGE SCALE GENOMIC DNA]</scope>
    <source>
        <strain evidence="4 19">BIOML-A136</strain>
        <strain evidence="3 20">BIOML-A284</strain>
        <strain evidence="6 18">BIOML-A395</strain>
        <strain evidence="7">BIOML-A409</strain>
        <strain evidence="5 17">BIOML-A75</strain>
    </source>
</reference>
<evidence type="ECO:0000313" key="4">
    <source>
        <dbReference type="EMBL" id="KAB7202152.1"/>
    </source>
</evidence>
<reference evidence="2 12" key="1">
    <citation type="submission" date="2014-06" db="EMBL/GenBank/DDBJ databases">
        <authorList>
            <person name="Zhao X."/>
        </authorList>
    </citation>
    <scope>NUCLEOTIDE SEQUENCE [LARGE SCALE GENOMIC DNA]</scope>
    <source>
        <strain evidence="2 12">BXY01</strain>
    </source>
</reference>
<dbReference type="Proteomes" id="UP000491334">
    <property type="component" value="Unassembled WGS sequence"/>
</dbReference>
<evidence type="ECO:0000313" key="8">
    <source>
        <dbReference type="EMBL" id="PKC87061.1"/>
    </source>
</evidence>
<keyword evidence="1" id="KW-0119">Carbohydrate metabolism</keyword>
<dbReference type="Gene3D" id="3.20.20.70">
    <property type="entry name" value="Aldolase class I"/>
    <property type="match status" value="1"/>
</dbReference>
<evidence type="ECO:0000313" key="14">
    <source>
        <dbReference type="Proteomes" id="UP000232654"/>
    </source>
</evidence>
<gene>
    <name evidence="8" type="ORF">APC1503_1973</name>
    <name evidence="9" type="ORF">CE169_10790</name>
    <name evidence="10" type="ORF">DXC85_02275</name>
    <name evidence="5" type="ORF">GBB65_07725</name>
    <name evidence="4" type="ORF">GBC45_09420</name>
    <name evidence="3" type="ORF">GBK06_07220</name>
    <name evidence="2" type="ORF">GS08_10315</name>
    <name evidence="6" type="ORF">GT999_07145</name>
    <name evidence="7" type="ORF">GUA24_07230</name>
    <name evidence="11" type="ORF">SAMN04489748_1283</name>
</gene>
<dbReference type="EMBL" id="CP008885">
    <property type="protein sequence ID" value="AIF91457.1"/>
    <property type="molecule type" value="Genomic_DNA"/>
</dbReference>
<evidence type="ECO:0000313" key="17">
    <source>
        <dbReference type="Proteomes" id="UP000451234"/>
    </source>
</evidence>
<reference evidence="2 12" key="2">
    <citation type="submission" date="2014-07" db="EMBL/GenBank/DDBJ databases">
        <title>Bifidobacterium longum genome.</title>
        <authorList>
            <person name="Yuan J."/>
            <person name="Wei X."/>
            <person name="Li H."/>
            <person name="Liu W."/>
            <person name="Wang X."/>
        </authorList>
    </citation>
    <scope>NUCLEOTIDE SEQUENCE [LARGE SCALE GENOMIC DNA]</scope>
    <source>
        <strain evidence="2 12">BXY01</strain>
    </source>
</reference>
<evidence type="ECO:0000256" key="1">
    <source>
        <dbReference type="ARBA" id="ARBA00023277"/>
    </source>
</evidence>
<reference evidence="11 13" key="3">
    <citation type="submission" date="2016-10" db="EMBL/GenBank/DDBJ databases">
        <authorList>
            <person name="Varghese N."/>
            <person name="Submissions S."/>
        </authorList>
    </citation>
    <scope>NUCLEOTIDE SEQUENCE [LARGE SCALE GENOMIC DNA]</scope>
    <source>
        <strain evidence="11 13">DSM 20219</strain>
    </source>
</reference>
<evidence type="ECO:0000313" key="11">
    <source>
        <dbReference type="EMBL" id="SEB51136.1"/>
    </source>
</evidence>
<evidence type="ECO:0000313" key="19">
    <source>
        <dbReference type="Proteomes" id="UP000476628"/>
    </source>
</evidence>
<dbReference type="SMR" id="A0A075NFA0"/>
<evidence type="ECO:0000313" key="6">
    <source>
        <dbReference type="EMBL" id="MZR89069.1"/>
    </source>
</evidence>
<dbReference type="OMA" id="HVCPVMT"/>
<dbReference type="GeneID" id="69579090"/>
<dbReference type="Proteomes" id="UP000476628">
    <property type="component" value="Unassembled WGS sequence"/>
</dbReference>
<dbReference type="Proteomes" id="UP000232654">
    <property type="component" value="Unassembled WGS sequence"/>
</dbReference>
<reference evidence="9 15" key="4">
    <citation type="journal article" date="2017" name="Anaerobe">
        <title>Quantification, isolation and characterization of Bifidobacterium from the vaginal microbiomes of reproductive aged women.</title>
        <authorList>
            <person name="Freitas A.C."/>
            <person name="Hill J.E."/>
        </authorList>
    </citation>
    <scope>NUCLEOTIDE SEQUENCE [LARGE SCALE GENOMIC DNA]</scope>
    <source>
        <strain evidence="9 15">N6D05</strain>
    </source>
</reference>
<organism evidence="9 15">
    <name type="scientific">Bifidobacterium longum</name>
    <dbReference type="NCBI Taxonomy" id="216816"/>
    <lineage>
        <taxon>Bacteria</taxon>
        <taxon>Bacillati</taxon>
        <taxon>Actinomycetota</taxon>
        <taxon>Actinomycetes</taxon>
        <taxon>Bifidobacteriales</taxon>
        <taxon>Bifidobacteriaceae</taxon>
        <taxon>Bifidobacterium</taxon>
    </lineage>
</organism>
<dbReference type="EMBL" id="NJNR01000083">
    <property type="protein sequence ID" value="RDX03811.1"/>
    <property type="molecule type" value="Genomic_DNA"/>
</dbReference>
<proteinExistence type="predicted"/>
<dbReference type="EMBL" id="WDZP01000015">
    <property type="protein sequence ID" value="KAB6917822.1"/>
    <property type="molecule type" value="Genomic_DNA"/>
</dbReference>
<evidence type="ECO:0000313" key="10">
    <source>
        <dbReference type="EMBL" id="RGL05776.1"/>
    </source>
</evidence>
<dbReference type="Proteomes" id="UP000182842">
    <property type="component" value="Unassembled WGS sequence"/>
</dbReference>
<dbReference type="Pfam" id="PF05691">
    <property type="entry name" value="Raffinose_syn"/>
    <property type="match status" value="2"/>
</dbReference>
<dbReference type="KEGG" id="blx:GS08_10315"/>
<dbReference type="Proteomes" id="UP000261186">
    <property type="component" value="Unassembled WGS sequence"/>
</dbReference>
<dbReference type="EMBL" id="PJDT01000030">
    <property type="protein sequence ID" value="PKC87061.1"/>
    <property type="molecule type" value="Genomic_DNA"/>
</dbReference>
<dbReference type="Proteomes" id="UP000638311">
    <property type="component" value="Unassembled WGS sequence"/>
</dbReference>
<evidence type="ECO:0000313" key="16">
    <source>
        <dbReference type="Proteomes" id="UP000261186"/>
    </source>
</evidence>
<sequence length="620" mass="68310">MIAETCPITVRTVTAHLDTGRAVYGEQASAICELPVEAVTIVPESCEDECTSSAGIQGDAQVRLWRIDVNAHAPQPKDRAAAFQEQQAFEPHHAIDVSLTMAGVDSGNDDTMLALYQHKEWWMRPTWVRTPSELPERTQLLLRRNNDAEDAEWLVLVAICGTDIRADFSGQPATESDDTALRLVLSSNRVGRTTLCDTAAYIACASDPYMAIRAATQTAARQLGIRTRKERPFPDALTGLGWCTWDSLGRDVNEQAIVNKMEEFQAKHVPISWVLIDDGWSNTDRTKETLIDFGADRQRFPHGLAHTIALLKTHYGVRSVGVWQAFQGYWNGLDESGVAAASCPTAITTTANGCLIPGSRAEQPAQFWDAWDGELAEAGVDFVKVDSQSSTSVMVRGTESYGEATWGRHQALDEVTSRRFGGALINCMGMAPEDYWHRPSSPITRSSDDYLPHNPDSLGEHLIQNAYCALLMGELYHCDWDMFWTEHPHARVHAVLRLLSGGPVYCSDACGHTDAAVLRDLLAEDGTLPRPDEPARPVIASLLNDPEHTDYALGVTARFGAEQVIAFVGLRRQPQIGIITASGRSCRIIDDHGATIDMNPGETHTCEIEYGRLRVFRVQS</sequence>
<reference evidence="10 16" key="6">
    <citation type="submission" date="2018-08" db="EMBL/GenBank/DDBJ databases">
        <title>A genome reference for cultivated species of the human gut microbiota.</title>
        <authorList>
            <person name="Zou Y."/>
            <person name="Xue W."/>
            <person name="Luo G."/>
        </authorList>
    </citation>
    <scope>NUCLEOTIDE SEQUENCE [LARGE SCALE GENOMIC DNA]</scope>
    <source>
        <strain evidence="10 16">TF08-4AC</strain>
    </source>
</reference>
<dbReference type="Proteomes" id="UP000257074">
    <property type="component" value="Unassembled WGS sequence"/>
</dbReference>
<dbReference type="Proteomes" id="UP000466472">
    <property type="component" value="Unassembled WGS sequence"/>
</dbReference>
<dbReference type="InterPro" id="IPR017853">
    <property type="entry name" value="GH"/>
</dbReference>
<dbReference type="SUPFAM" id="SSF51445">
    <property type="entry name" value="(Trans)glycosidases"/>
    <property type="match status" value="1"/>
</dbReference>
<evidence type="ECO:0000313" key="15">
    <source>
        <dbReference type="Proteomes" id="UP000257074"/>
    </source>
</evidence>
<evidence type="ECO:0000313" key="2">
    <source>
        <dbReference type="EMBL" id="AIF91457.1"/>
    </source>
</evidence>
<dbReference type="PANTHER" id="PTHR31268:SF32">
    <property type="entry name" value="GALACTINOL--SUCROSE GALACTOSYLTRANSFERASE 2-RELATED"/>
    <property type="match status" value="1"/>
</dbReference>
<evidence type="ECO:0000313" key="20">
    <source>
        <dbReference type="Proteomes" id="UP000491334"/>
    </source>
</evidence>
<name>A0A075NFA0_BIFLN</name>
<dbReference type="EMBL" id="QSRH01000001">
    <property type="protein sequence ID" value="RGL05776.1"/>
    <property type="molecule type" value="Genomic_DNA"/>
</dbReference>
<dbReference type="EMBL" id="WDUB01000017">
    <property type="protein sequence ID" value="KAB7202152.1"/>
    <property type="molecule type" value="Genomic_DNA"/>
</dbReference>
<evidence type="ECO:0000313" key="18">
    <source>
        <dbReference type="Proteomes" id="UP000466472"/>
    </source>
</evidence>
<evidence type="ECO:0000313" key="3">
    <source>
        <dbReference type="EMBL" id="KAB6917822.1"/>
    </source>
</evidence>
<dbReference type="EMBL" id="WXDR01000013">
    <property type="protein sequence ID" value="MZU08807.1"/>
    <property type="molecule type" value="Genomic_DNA"/>
</dbReference>
<accession>A0A075NFA0</accession>
<dbReference type="RefSeq" id="WP_007054605.1">
    <property type="nucleotide sequence ID" value="NZ_AP014658.1"/>
</dbReference>
<dbReference type="EMBL" id="WXEF01000015">
    <property type="protein sequence ID" value="MZR89069.1"/>
    <property type="molecule type" value="Genomic_DNA"/>
</dbReference>
<dbReference type="AlphaFoldDB" id="A0A075NFA0"/>
<dbReference type="InterPro" id="IPR013785">
    <property type="entry name" value="Aldolase_TIM"/>
</dbReference>
<dbReference type="PANTHER" id="PTHR31268">
    <property type="match status" value="1"/>
</dbReference>
<dbReference type="Proteomes" id="UP000028505">
    <property type="component" value="Chromosome"/>
</dbReference>
<evidence type="ECO:0000313" key="13">
    <source>
        <dbReference type="Proteomes" id="UP000182842"/>
    </source>
</evidence>
<reference evidence="8 14" key="5">
    <citation type="submission" date="2017-12" db="EMBL/GenBank/DDBJ databases">
        <title>Bifidobacterium longum APC/DPC strains.</title>
        <authorList>
            <person name="Arboleya S."/>
        </authorList>
    </citation>
    <scope>NUCLEOTIDE SEQUENCE [LARGE SCALE GENOMIC DNA]</scope>
    <source>
        <strain evidence="8 14">APC1503</strain>
    </source>
</reference>
<evidence type="ECO:0000313" key="5">
    <source>
        <dbReference type="EMBL" id="KAB7322385.1"/>
    </source>
</evidence>
<dbReference type="EMBL" id="FNRW01000004">
    <property type="protein sequence ID" value="SEB51136.1"/>
    <property type="molecule type" value="Genomic_DNA"/>
</dbReference>
<evidence type="ECO:0000313" key="12">
    <source>
        <dbReference type="Proteomes" id="UP000028505"/>
    </source>
</evidence>
<dbReference type="InterPro" id="IPR008811">
    <property type="entry name" value="Glycosyl_hydrolases_36"/>
</dbReference>
<dbReference type="EMBL" id="WDRV01000009">
    <property type="protein sequence ID" value="KAB7322385.1"/>
    <property type="molecule type" value="Genomic_DNA"/>
</dbReference>
<dbReference type="Proteomes" id="UP000451234">
    <property type="component" value="Unassembled WGS sequence"/>
</dbReference>
<protein>
    <submittedName>
        <fullName evidence="8 9">Alpha-galactosidase</fullName>
    </submittedName>
    <submittedName>
        <fullName evidence="11">Raffinose synthase or seed imbibition protein Sip1</fullName>
    </submittedName>
</protein>
<evidence type="ECO:0000313" key="9">
    <source>
        <dbReference type="EMBL" id="RDX03811.1"/>
    </source>
</evidence>
<evidence type="ECO:0000313" key="7">
    <source>
        <dbReference type="EMBL" id="MZU08807.1"/>
    </source>
</evidence>